<dbReference type="PANTHER" id="PTHR13563:SF13">
    <property type="entry name" value="TRNA METHYLTRANSFERASE 10 HOMOLOG A"/>
    <property type="match status" value="1"/>
</dbReference>
<dbReference type="CDD" id="cd18089">
    <property type="entry name" value="SPOUT_Trm10-like"/>
    <property type="match status" value="1"/>
</dbReference>
<evidence type="ECO:0000313" key="11">
    <source>
        <dbReference type="Proteomes" id="UP000093000"/>
    </source>
</evidence>
<reference evidence="10 11" key="1">
    <citation type="submission" date="2016-03" db="EMBL/GenBank/DDBJ databases">
        <title>Choanephora cucurbitarum.</title>
        <authorList>
            <person name="Min B."/>
            <person name="Park H."/>
            <person name="Park J.-H."/>
            <person name="Shin H.-D."/>
            <person name="Choi I.-G."/>
        </authorList>
    </citation>
    <scope>NUCLEOTIDE SEQUENCE [LARGE SCALE GENOMIC DNA]</scope>
    <source>
        <strain evidence="10 11">KUS-F28377</strain>
    </source>
</reference>
<dbReference type="EC" id="2.1.1.221" evidence="1"/>
<dbReference type="InParanoid" id="A0A1C7NBW3"/>
<name>A0A1C7NBW3_9FUNG</name>
<dbReference type="InterPro" id="IPR038459">
    <property type="entry name" value="MT_TRM10-typ_sf"/>
</dbReference>
<sequence>MEELADISIIDNDTCHDTLRTFQGLEYDINDPKFQGLSKSAMKRLIRHEQWAETKEARKSYQREKFRQKRKEKRQLVREGVLEKPVSKKKLAHQSQQLNMGLILDCGFSDLMTEKELYSLVSQLSYTYGRNKIAPKAMKMCLTSFDTPLEQMLDSKLPDWTHWQLDRKHESYMEHYDPSTLVYLTADSTCVIDRLEEGKNYIVGGIVDKNRYKNLCYDKANQQAIQTAQLPISDYLSLSTRKVLTVNQVCEIMLKWNELGDWQEAFLQVIPERKLKDATVIT</sequence>
<evidence type="ECO:0000256" key="7">
    <source>
        <dbReference type="ARBA" id="ARBA00032166"/>
    </source>
</evidence>
<gene>
    <name evidence="10" type="primary">trm10_1</name>
    <name evidence="10" type="ORF">A0J61_05400</name>
</gene>
<dbReference type="PANTHER" id="PTHR13563">
    <property type="entry name" value="TRNA (GUANINE-9-) METHYLTRANSFERASE"/>
    <property type="match status" value="1"/>
</dbReference>
<accession>A0A1C7NBW3</accession>
<dbReference type="InterPro" id="IPR028564">
    <property type="entry name" value="MT_TRM10-typ"/>
</dbReference>
<organism evidence="10 11">
    <name type="scientific">Choanephora cucurbitarum</name>
    <dbReference type="NCBI Taxonomy" id="101091"/>
    <lineage>
        <taxon>Eukaryota</taxon>
        <taxon>Fungi</taxon>
        <taxon>Fungi incertae sedis</taxon>
        <taxon>Mucoromycota</taxon>
        <taxon>Mucoromycotina</taxon>
        <taxon>Mucoromycetes</taxon>
        <taxon>Mucorales</taxon>
        <taxon>Mucorineae</taxon>
        <taxon>Choanephoraceae</taxon>
        <taxon>Choanephoroideae</taxon>
        <taxon>Choanephora</taxon>
    </lineage>
</organism>
<keyword evidence="3 10" id="KW-0489">Methyltransferase</keyword>
<dbReference type="GO" id="GO:0052905">
    <property type="term" value="F:tRNA (guanosine(9)-N1)-methyltransferase activity"/>
    <property type="evidence" value="ECO:0007669"/>
    <property type="project" value="UniProtKB-EC"/>
</dbReference>
<dbReference type="Gene3D" id="3.40.1280.30">
    <property type="match status" value="1"/>
</dbReference>
<dbReference type="AlphaFoldDB" id="A0A1C7NBW3"/>
<dbReference type="InterPro" id="IPR007356">
    <property type="entry name" value="tRNA_m1G_MeTrfase_euk"/>
</dbReference>
<feature type="domain" description="SAM-dependent MTase TRM10-type" evidence="9">
    <location>
        <begin position="87"/>
        <end position="277"/>
    </location>
</feature>
<dbReference type="STRING" id="101091.A0A1C7NBW3"/>
<keyword evidence="4 10" id="KW-0808">Transferase</keyword>
<dbReference type="PROSITE" id="PS51675">
    <property type="entry name" value="SAM_MT_TRM10"/>
    <property type="match status" value="1"/>
</dbReference>
<evidence type="ECO:0000256" key="3">
    <source>
        <dbReference type="ARBA" id="ARBA00022603"/>
    </source>
</evidence>
<evidence type="ECO:0000259" key="9">
    <source>
        <dbReference type="PROSITE" id="PS51675"/>
    </source>
</evidence>
<dbReference type="EMBL" id="LUGH01000290">
    <property type="protein sequence ID" value="OBZ86551.1"/>
    <property type="molecule type" value="Genomic_DNA"/>
</dbReference>
<keyword evidence="11" id="KW-1185">Reference proteome</keyword>
<dbReference type="OrthoDB" id="278300at2759"/>
<dbReference type="Proteomes" id="UP000093000">
    <property type="component" value="Unassembled WGS sequence"/>
</dbReference>
<dbReference type="FunCoup" id="A0A1C7NBW3">
    <property type="interactions" value="746"/>
</dbReference>
<protein>
    <recommendedName>
        <fullName evidence="2">tRNA (guanine(9)-N1)-methyltransferase</fullName>
        <ecNumber evidence="1">2.1.1.221</ecNumber>
    </recommendedName>
    <alternativeName>
        <fullName evidence="7">tRNA methyltransferase 10</fullName>
    </alternativeName>
    <alternativeName>
        <fullName evidence="6">tRNA(m1G9)-methyltransferase</fullName>
    </alternativeName>
</protein>
<evidence type="ECO:0000256" key="6">
    <source>
        <dbReference type="ARBA" id="ARBA00031792"/>
    </source>
</evidence>
<evidence type="ECO:0000256" key="2">
    <source>
        <dbReference type="ARBA" id="ARBA00020451"/>
    </source>
</evidence>
<proteinExistence type="predicted"/>
<keyword evidence="5" id="KW-0949">S-adenosyl-L-methionine</keyword>
<evidence type="ECO:0000256" key="1">
    <source>
        <dbReference type="ARBA" id="ARBA00012797"/>
    </source>
</evidence>
<evidence type="ECO:0000256" key="4">
    <source>
        <dbReference type="ARBA" id="ARBA00022679"/>
    </source>
</evidence>
<evidence type="ECO:0000256" key="5">
    <source>
        <dbReference type="ARBA" id="ARBA00022691"/>
    </source>
</evidence>
<dbReference type="GO" id="GO:0000049">
    <property type="term" value="F:tRNA binding"/>
    <property type="evidence" value="ECO:0007669"/>
    <property type="project" value="TreeGrafter"/>
</dbReference>
<comment type="catalytic activity">
    <reaction evidence="8">
        <text>guanosine(9) in tRNA + S-adenosyl-L-methionine = N(1)-methylguanosine(9) in tRNA + S-adenosyl-L-homocysteine + H(+)</text>
        <dbReference type="Rhea" id="RHEA:43156"/>
        <dbReference type="Rhea" id="RHEA-COMP:10367"/>
        <dbReference type="Rhea" id="RHEA-COMP:10368"/>
        <dbReference type="ChEBI" id="CHEBI:15378"/>
        <dbReference type="ChEBI" id="CHEBI:57856"/>
        <dbReference type="ChEBI" id="CHEBI:59789"/>
        <dbReference type="ChEBI" id="CHEBI:73542"/>
        <dbReference type="ChEBI" id="CHEBI:74269"/>
        <dbReference type="EC" id="2.1.1.221"/>
    </reaction>
</comment>
<dbReference type="GO" id="GO:0005634">
    <property type="term" value="C:nucleus"/>
    <property type="evidence" value="ECO:0007669"/>
    <property type="project" value="TreeGrafter"/>
</dbReference>
<evidence type="ECO:0000256" key="8">
    <source>
        <dbReference type="ARBA" id="ARBA00048434"/>
    </source>
</evidence>
<evidence type="ECO:0000313" key="10">
    <source>
        <dbReference type="EMBL" id="OBZ86551.1"/>
    </source>
</evidence>
<comment type="caution">
    <text evidence="10">The sequence shown here is derived from an EMBL/GenBank/DDBJ whole genome shotgun (WGS) entry which is preliminary data.</text>
</comment>
<dbReference type="GO" id="GO:0002939">
    <property type="term" value="P:tRNA N1-guanine methylation"/>
    <property type="evidence" value="ECO:0007669"/>
    <property type="project" value="TreeGrafter"/>
</dbReference>